<proteinExistence type="predicted"/>
<feature type="transmembrane region" description="Helical" evidence="1">
    <location>
        <begin position="316"/>
        <end position="338"/>
    </location>
</feature>
<feature type="transmembrane region" description="Helical" evidence="1">
    <location>
        <begin position="344"/>
        <end position="365"/>
    </location>
</feature>
<protein>
    <submittedName>
        <fullName evidence="2">3-polyprenyl-4-hydroxybenzoate decarboxylase and related decarboxylases</fullName>
    </submittedName>
</protein>
<evidence type="ECO:0000313" key="2">
    <source>
        <dbReference type="EMBL" id="AIE95030.1"/>
    </source>
</evidence>
<keyword evidence="1" id="KW-0472">Membrane</keyword>
<feature type="transmembrane region" description="Helical" evidence="1">
    <location>
        <begin position="508"/>
        <end position="527"/>
    </location>
</feature>
<feature type="transmembrane region" description="Helical" evidence="1">
    <location>
        <begin position="140"/>
        <end position="161"/>
    </location>
</feature>
<feature type="transmembrane region" description="Helical" evidence="1">
    <location>
        <begin position="449"/>
        <end position="469"/>
    </location>
</feature>
<feature type="transmembrane region" description="Helical" evidence="1">
    <location>
        <begin position="173"/>
        <end position="197"/>
    </location>
</feature>
<feature type="transmembrane region" description="Helical" evidence="1">
    <location>
        <begin position="81"/>
        <end position="103"/>
    </location>
</feature>
<feature type="transmembrane region" description="Helical" evidence="1">
    <location>
        <begin position="245"/>
        <end position="265"/>
    </location>
</feature>
<feature type="transmembrane region" description="Helical" evidence="1">
    <location>
        <begin position="414"/>
        <end position="437"/>
    </location>
</feature>
<accession>A0A075FTN3</accession>
<feature type="transmembrane region" description="Helical" evidence="1">
    <location>
        <begin position="40"/>
        <end position="61"/>
    </location>
</feature>
<organism evidence="2">
    <name type="scientific">uncultured marine group II/III euryarchaeote AD1000_55_D10</name>
    <dbReference type="NCBI Taxonomy" id="1457785"/>
    <lineage>
        <taxon>Archaea</taxon>
        <taxon>Methanobacteriati</taxon>
        <taxon>Methanobacteriota</taxon>
        <taxon>environmental samples</taxon>
    </lineage>
</organism>
<feature type="transmembrane region" description="Helical" evidence="1">
    <location>
        <begin position="209"/>
        <end position="233"/>
    </location>
</feature>
<name>A0A075FTN3_9EURY</name>
<feature type="transmembrane region" description="Helical" evidence="1">
    <location>
        <begin position="386"/>
        <end position="408"/>
    </location>
</feature>
<evidence type="ECO:0000256" key="1">
    <source>
        <dbReference type="SAM" id="Phobius"/>
    </source>
</evidence>
<dbReference type="AlphaFoldDB" id="A0A075FTN3"/>
<keyword evidence="1" id="KW-1133">Transmembrane helix</keyword>
<reference evidence="2" key="1">
    <citation type="journal article" date="2014" name="Genome Biol. Evol.">
        <title>Pangenome evidence for extensive interdomain horizontal transfer affecting lineage core and shell genes in uncultured planktonic thaumarchaeota and euryarchaeota.</title>
        <authorList>
            <person name="Deschamps P."/>
            <person name="Zivanovic Y."/>
            <person name="Moreira D."/>
            <person name="Rodriguez-Valera F."/>
            <person name="Lopez-Garcia P."/>
        </authorList>
    </citation>
    <scope>NUCLEOTIDE SEQUENCE</scope>
</reference>
<keyword evidence="1" id="KW-0812">Transmembrane</keyword>
<dbReference type="EMBL" id="KF900437">
    <property type="protein sequence ID" value="AIE95030.1"/>
    <property type="molecule type" value="Genomic_DNA"/>
</dbReference>
<sequence>MRVLTDYRPPQLADSFWVTFRMMFKEEWRQAVDFSRRRHIALFPVMLALLSLILTVGLRYLTGEVLVSSDSEDQAFTWDQLKLYMHGGIFAFSLSMGSFAFIGRVMVSQRAGGKNFLLAIPAVQPLDLVTNYFAYYSKEVSYYVLMLLVPTIIGMAGGILLEQFAGLSTPLEWASLPVVLLALTTTLSEGLALSFIASALFSKGGKWSYTIPMIGICIGLLGALQIVDIKLLIPGMLYQFSHQHWIPLVTIPISFLLAYIGAHLVPDDFEIHVTTKSELFTPVWQRLPFLGNGTLRLLVAKDLVDLWRSNTLVKMLISYTVPLLFLLLLAWLVDFASFPIPFNLLSYAPFLGFFGFQFYSWLNGMDSPDYLNGFPVALPELLRAKIVVYFLITTWISIIFLFVMSVVLDQLWALPAALIVMIANSIYIVSLTALLMGPRPNKAIFDISIMAWFYIGTIIPLLALFLISFTQGDMTIYENWGQMVSEEGLNATTSVLVEENVAGRGLRGILGVSAGLIILGIAFLMMLNRRWGRRPFEN</sequence>